<keyword evidence="4" id="KW-1185">Reference proteome</keyword>
<keyword evidence="2" id="KW-0732">Signal</keyword>
<reference evidence="3" key="1">
    <citation type="submission" date="2023-03" db="EMBL/GenBank/DDBJ databases">
        <title>MT1 and MT2 Draft Genomes of Novel Species.</title>
        <authorList>
            <person name="Venkateswaran K."/>
        </authorList>
    </citation>
    <scope>NUCLEOTIDE SEQUENCE</scope>
    <source>
        <strain evidence="3">F6_3S_P_2</strain>
    </source>
</reference>
<evidence type="ECO:0000256" key="1">
    <source>
        <dbReference type="SAM" id="MobiDB-lite"/>
    </source>
</evidence>
<proteinExistence type="predicted"/>
<dbReference type="Proteomes" id="UP001175097">
    <property type="component" value="Unassembled WGS sequence"/>
</dbReference>
<sequence>MRKIDIAFVTCCLLLVSTSIYAQSTKGTSLTDWYRHQVHLLSNQISEQLIGMLTTMQISVDAQRGQMLKVMESQLVGYVLNASNDVNRDIKKYKNDYLQRLDETTESLQEEDLIDFVQDLKKRQMEIDRRTFEILSELLSNHGFDGTTDEVSPENNNNNTEEDN</sequence>
<feature type="chain" id="PRO_5046272973" evidence="2">
    <location>
        <begin position="23"/>
        <end position="164"/>
    </location>
</feature>
<feature type="signal peptide" evidence="2">
    <location>
        <begin position="1"/>
        <end position="22"/>
    </location>
</feature>
<evidence type="ECO:0000313" key="3">
    <source>
        <dbReference type="EMBL" id="MDN4608074.1"/>
    </source>
</evidence>
<evidence type="ECO:0000313" key="4">
    <source>
        <dbReference type="Proteomes" id="UP001175097"/>
    </source>
</evidence>
<organism evidence="3 4">
    <name type="scientific">Sporosarcina highlanderae</name>
    <dbReference type="NCBI Taxonomy" id="3035916"/>
    <lineage>
        <taxon>Bacteria</taxon>
        <taxon>Bacillati</taxon>
        <taxon>Bacillota</taxon>
        <taxon>Bacilli</taxon>
        <taxon>Bacillales</taxon>
        <taxon>Caryophanaceae</taxon>
        <taxon>Sporosarcina</taxon>
    </lineage>
</organism>
<feature type="compositionally biased region" description="Low complexity" evidence="1">
    <location>
        <begin position="154"/>
        <end position="164"/>
    </location>
</feature>
<name>A0ABT8JSL6_9BACL</name>
<comment type="caution">
    <text evidence="3">The sequence shown here is derived from an EMBL/GenBank/DDBJ whole genome shotgun (WGS) entry which is preliminary data.</text>
</comment>
<evidence type="ECO:0000256" key="2">
    <source>
        <dbReference type="SAM" id="SignalP"/>
    </source>
</evidence>
<protein>
    <submittedName>
        <fullName evidence="3">Uncharacterized protein</fullName>
    </submittedName>
</protein>
<dbReference type="RefSeq" id="WP_301243899.1">
    <property type="nucleotide sequence ID" value="NZ_JAROCC010000008.1"/>
</dbReference>
<gene>
    <name evidence="3" type="ORF">P5G49_11405</name>
</gene>
<dbReference type="EMBL" id="JAROCC010000008">
    <property type="protein sequence ID" value="MDN4608074.1"/>
    <property type="molecule type" value="Genomic_DNA"/>
</dbReference>
<accession>A0ABT8JSL6</accession>
<feature type="region of interest" description="Disordered" evidence="1">
    <location>
        <begin position="143"/>
        <end position="164"/>
    </location>
</feature>